<reference evidence="7" key="1">
    <citation type="submission" date="2022-11" db="UniProtKB">
        <authorList>
            <consortium name="WormBaseParasite"/>
        </authorList>
    </citation>
    <scope>IDENTIFICATION</scope>
</reference>
<evidence type="ECO:0000256" key="2">
    <source>
        <dbReference type="ARBA" id="ARBA00022692"/>
    </source>
</evidence>
<dbReference type="SMART" id="SM01381">
    <property type="entry name" value="7TM_GPCR_Srsx"/>
    <property type="match status" value="1"/>
</dbReference>
<dbReference type="WBParaSite" id="scaffold1575_cov236.g3301">
    <property type="protein sequence ID" value="scaffold1575_cov236.g3301"/>
    <property type="gene ID" value="scaffold1575_cov236.g3301"/>
</dbReference>
<dbReference type="GO" id="GO:0004930">
    <property type="term" value="F:G protein-coupled receptor activity"/>
    <property type="evidence" value="ECO:0007669"/>
    <property type="project" value="InterPro"/>
</dbReference>
<dbReference type="InterPro" id="IPR000276">
    <property type="entry name" value="GPCR_Rhodpsn"/>
</dbReference>
<name>A0A915LP34_MELJA</name>
<dbReference type="PANTHER" id="PTHR23360">
    <property type="entry name" value="G-PROTEIN COUPLED RECEPTORS FAMILY 1 PROFILE DOMAIN-CONTAINING PROTEIN-RELATED"/>
    <property type="match status" value="1"/>
</dbReference>
<feature type="transmembrane region" description="Helical" evidence="5">
    <location>
        <begin position="228"/>
        <end position="252"/>
    </location>
</feature>
<accession>A0A915LP34</accession>
<dbReference type="CDD" id="cd00637">
    <property type="entry name" value="7tm_classA_rhodopsin-like"/>
    <property type="match status" value="1"/>
</dbReference>
<dbReference type="Gene3D" id="1.20.1070.10">
    <property type="entry name" value="Rhodopsin 7-helix transmembrane proteins"/>
    <property type="match status" value="1"/>
</dbReference>
<organism evidence="6 7">
    <name type="scientific">Meloidogyne javanica</name>
    <name type="common">Root-knot nematode worm</name>
    <dbReference type="NCBI Taxonomy" id="6303"/>
    <lineage>
        <taxon>Eukaryota</taxon>
        <taxon>Metazoa</taxon>
        <taxon>Ecdysozoa</taxon>
        <taxon>Nematoda</taxon>
        <taxon>Chromadorea</taxon>
        <taxon>Rhabditida</taxon>
        <taxon>Tylenchina</taxon>
        <taxon>Tylenchomorpha</taxon>
        <taxon>Tylenchoidea</taxon>
        <taxon>Meloidogynidae</taxon>
        <taxon>Meloidogyninae</taxon>
        <taxon>Meloidogyne</taxon>
        <taxon>Meloidogyne incognita group</taxon>
    </lineage>
</organism>
<feature type="transmembrane region" description="Helical" evidence="5">
    <location>
        <begin position="152"/>
        <end position="174"/>
    </location>
</feature>
<proteinExistence type="predicted"/>
<dbReference type="Proteomes" id="UP000887561">
    <property type="component" value="Unplaced"/>
</dbReference>
<keyword evidence="6" id="KW-1185">Reference proteome</keyword>
<feature type="transmembrane region" description="Helical" evidence="5">
    <location>
        <begin position="186"/>
        <end position="208"/>
    </location>
</feature>
<dbReference type="SUPFAM" id="SSF81321">
    <property type="entry name" value="Family A G protein-coupled receptor-like"/>
    <property type="match status" value="1"/>
</dbReference>
<dbReference type="PANTHER" id="PTHR23360:SF5">
    <property type="entry name" value="G-PROTEIN COUPLED RECEPTORS FAMILY 1 PROFILE DOMAIN-CONTAINING PROTEIN"/>
    <property type="match status" value="1"/>
</dbReference>
<evidence type="ECO:0000256" key="5">
    <source>
        <dbReference type="SAM" id="Phobius"/>
    </source>
</evidence>
<feature type="transmembrane region" description="Helical" evidence="5">
    <location>
        <begin position="36"/>
        <end position="59"/>
    </location>
</feature>
<evidence type="ECO:0000256" key="1">
    <source>
        <dbReference type="ARBA" id="ARBA00004370"/>
    </source>
</evidence>
<feature type="transmembrane region" description="Helical" evidence="5">
    <location>
        <begin position="346"/>
        <end position="369"/>
    </location>
</feature>
<feature type="transmembrane region" description="Helical" evidence="5">
    <location>
        <begin position="308"/>
        <end position="326"/>
    </location>
</feature>
<keyword evidence="3 5" id="KW-1133">Transmembrane helix</keyword>
<evidence type="ECO:0000256" key="4">
    <source>
        <dbReference type="ARBA" id="ARBA00023136"/>
    </source>
</evidence>
<evidence type="ECO:0000256" key="3">
    <source>
        <dbReference type="ARBA" id="ARBA00022989"/>
    </source>
</evidence>
<protein>
    <submittedName>
        <fullName evidence="7">G-protein coupled receptors family 1 profile domain-containing protein</fullName>
    </submittedName>
</protein>
<dbReference type="AlphaFoldDB" id="A0A915LP34"/>
<dbReference type="GO" id="GO:0016020">
    <property type="term" value="C:membrane"/>
    <property type="evidence" value="ECO:0007669"/>
    <property type="project" value="UniProtKB-SubCell"/>
</dbReference>
<dbReference type="InterPro" id="IPR047130">
    <property type="entry name" value="7TM_GPCR_Srsx_nematod"/>
</dbReference>
<evidence type="ECO:0000313" key="6">
    <source>
        <dbReference type="Proteomes" id="UP000887561"/>
    </source>
</evidence>
<dbReference type="Pfam" id="PF10320">
    <property type="entry name" value="7TM_GPCR_Srsx"/>
    <property type="match status" value="1"/>
</dbReference>
<evidence type="ECO:0000313" key="7">
    <source>
        <dbReference type="WBParaSite" id="scaffold1575_cov236.g3301"/>
    </source>
</evidence>
<feature type="transmembrane region" description="Helical" evidence="5">
    <location>
        <begin position="272"/>
        <end position="296"/>
    </location>
</feature>
<dbReference type="InterPro" id="IPR019424">
    <property type="entry name" value="7TM_GPCR_Srsx"/>
</dbReference>
<sequence length="370" mass="41570">MTKYVPWYYKRSPPIFCGICLPVYMGVWPARKFVVIIGFLLFLIGILLLLGLLLTCIAVECSYIGGPPRKEEELDFGEIEGKEPPPEIKQGYWQFEETEAWQTVANPYPIKLAYAAFKDAASVCLLGIILNGDLVYITWKTKTLRGACNLQIALNAFSICIQQSSSFVTLAVVVSGTNFIPLGYCGIIQAIPLFCTIFTNGIAFSIGVDRLLSVAFPIWYMIHDKKNYLTIIIIFCCLYALIVPICEINISLSNPEIPVMCTVIDPMQKDATWVVIMLLSVNLSSVFCYISVWIILMFKGSMKKTQLNVFKSLSVILLMEICGWISNYSIRLIIGAANLHTLNSWYIINITTIMPYIAMSLSPVSLYIFR</sequence>
<comment type="subcellular location">
    <subcellularLocation>
        <location evidence="1">Membrane</location>
    </subcellularLocation>
</comment>
<keyword evidence="2 5" id="KW-0812">Transmembrane</keyword>
<keyword evidence="4 5" id="KW-0472">Membrane</keyword>